<feature type="region of interest" description="Disordered" evidence="1">
    <location>
        <begin position="204"/>
        <end position="242"/>
    </location>
</feature>
<accession>A0A5C6AZC9</accession>
<feature type="transmembrane region" description="Helical" evidence="2">
    <location>
        <begin position="12"/>
        <end position="32"/>
    </location>
</feature>
<dbReference type="InterPro" id="IPR008930">
    <property type="entry name" value="Terpenoid_cyclase/PrenylTrfase"/>
</dbReference>
<organism evidence="4 5">
    <name type="scientific">Stieleria varia</name>
    <dbReference type="NCBI Taxonomy" id="2528005"/>
    <lineage>
        <taxon>Bacteria</taxon>
        <taxon>Pseudomonadati</taxon>
        <taxon>Planctomycetota</taxon>
        <taxon>Planctomycetia</taxon>
        <taxon>Pirellulales</taxon>
        <taxon>Pirellulaceae</taxon>
        <taxon>Stieleria</taxon>
    </lineage>
</organism>
<dbReference type="AlphaFoldDB" id="A0A5C6AZC9"/>
<feature type="transmembrane region" description="Helical" evidence="2">
    <location>
        <begin position="44"/>
        <end position="64"/>
    </location>
</feature>
<reference evidence="4 5" key="1">
    <citation type="submission" date="2019-02" db="EMBL/GenBank/DDBJ databases">
        <title>Deep-cultivation of Planctomycetes and their phenomic and genomic characterization uncovers novel biology.</title>
        <authorList>
            <person name="Wiegand S."/>
            <person name="Jogler M."/>
            <person name="Boedeker C."/>
            <person name="Pinto D."/>
            <person name="Vollmers J."/>
            <person name="Rivas-Marin E."/>
            <person name="Kohn T."/>
            <person name="Peeters S.H."/>
            <person name="Heuer A."/>
            <person name="Rast P."/>
            <person name="Oberbeckmann S."/>
            <person name="Bunk B."/>
            <person name="Jeske O."/>
            <person name="Meyerdierks A."/>
            <person name="Storesund J.E."/>
            <person name="Kallscheuer N."/>
            <person name="Luecker S."/>
            <person name="Lage O.M."/>
            <person name="Pohl T."/>
            <person name="Merkel B.J."/>
            <person name="Hornburger P."/>
            <person name="Mueller R.-W."/>
            <person name="Bruemmer F."/>
            <person name="Labrenz M."/>
            <person name="Spormann A.M."/>
            <person name="Op Den Camp H."/>
            <person name="Overmann J."/>
            <person name="Amann R."/>
            <person name="Jetten M.S.M."/>
            <person name="Mascher T."/>
            <person name="Medema M.H."/>
            <person name="Devos D.P."/>
            <person name="Kaster A.-K."/>
            <person name="Ovreas L."/>
            <person name="Rohde M."/>
            <person name="Galperin M.Y."/>
            <person name="Jogler C."/>
        </authorList>
    </citation>
    <scope>NUCLEOTIDE SEQUENCE [LARGE SCALE GENOMIC DNA]</scope>
    <source>
        <strain evidence="4 5">Pla52n</strain>
    </source>
</reference>
<dbReference type="RefSeq" id="WP_231741997.1">
    <property type="nucleotide sequence ID" value="NZ_CP151726.1"/>
</dbReference>
<keyword evidence="5" id="KW-1185">Reference proteome</keyword>
<evidence type="ECO:0000313" key="4">
    <source>
        <dbReference type="EMBL" id="TWU04847.1"/>
    </source>
</evidence>
<dbReference type="Proteomes" id="UP000320176">
    <property type="component" value="Unassembled WGS sequence"/>
</dbReference>
<proteinExistence type="predicted"/>
<gene>
    <name evidence="4" type="ORF">Pla52n_28920</name>
</gene>
<evidence type="ECO:0000259" key="3">
    <source>
        <dbReference type="Pfam" id="PF13243"/>
    </source>
</evidence>
<dbReference type="Pfam" id="PF13243">
    <property type="entry name" value="SQHop_cyclase_C"/>
    <property type="match status" value="1"/>
</dbReference>
<dbReference type="CDD" id="cd00688">
    <property type="entry name" value="ISOPREN_C2_like"/>
    <property type="match status" value="1"/>
</dbReference>
<dbReference type="SUPFAM" id="SSF48239">
    <property type="entry name" value="Terpenoid cyclases/Protein prenyltransferases"/>
    <property type="match status" value="1"/>
</dbReference>
<keyword evidence="2" id="KW-1133">Transmembrane helix</keyword>
<feature type="domain" description="Squalene cyclase C-terminal" evidence="3">
    <location>
        <begin position="276"/>
        <end position="371"/>
    </location>
</feature>
<dbReference type="InterPro" id="IPR032696">
    <property type="entry name" value="SQ_cyclase_C"/>
</dbReference>
<comment type="caution">
    <text evidence="4">The sequence shown here is derived from an EMBL/GenBank/DDBJ whole genome shotgun (WGS) entry which is preliminary data.</text>
</comment>
<keyword evidence="2" id="KW-0472">Membrane</keyword>
<feature type="compositionally biased region" description="Polar residues" evidence="1">
    <location>
        <begin position="151"/>
        <end position="169"/>
    </location>
</feature>
<sequence length="618" mass="65909">MSGLDQIWADPRLVYTVAVLAVALLVATIWLFRRQERSGRGAGVICLILSILLHAALLFLVPMLSGDQGGSASVDPEGDVGVDAVSFSAFDPELNVADVAGDDAQSELAPLPVAELTDLLSQETAESLTEPDSPVEETLTDLDTVPDSGETLAQDSMPESLQPTDSNAEQPLVSPALESEIDQALEDLLATQMELAESAVASTPLPAVDPGQDMPPSPSQFAGDQPKDTIEPTKPIQQSIQHPAPAALVPGALESDFANRTGAAKNLALQLTGGSMETEAAVKAALRYLTSAQRIDGAWDPTSTGAGVERKPLGESRAGAGTKCETGITGLALLALMGAGHTHHDGEYADNVFRGLAYLIQNQKADGSLSGNATIYAGSYCHSMAALALCEAAALTKDPSAIEASRRAIGYSMRMQHPTTGGWRYTAGDPGDLSQLGWQAMVLDAGVRAGISVRPQSVAGLERFLKSVQAGRGGLASYRPGEAVSRTMTAEALATRLMIGNHVPQDQVDEAERYLLQELPGKGRDNYYYWYYATLALHQLQDSAWQQWNAALQDRLLATQRRDGDWPTNGVWAGYGGSIYSTSMATLCLESYYRHAVRTNQNRITQQPRDSRTDGRIE</sequence>
<dbReference type="EMBL" id="SJPN01000003">
    <property type="protein sequence ID" value="TWU04847.1"/>
    <property type="molecule type" value="Genomic_DNA"/>
</dbReference>
<keyword evidence="2" id="KW-0812">Transmembrane</keyword>
<feature type="region of interest" description="Disordered" evidence="1">
    <location>
        <begin position="300"/>
        <end position="319"/>
    </location>
</feature>
<feature type="region of interest" description="Disordered" evidence="1">
    <location>
        <begin position="122"/>
        <end position="169"/>
    </location>
</feature>
<dbReference type="Gene3D" id="1.50.10.20">
    <property type="match status" value="2"/>
</dbReference>
<name>A0A5C6AZC9_9BACT</name>
<evidence type="ECO:0000313" key="5">
    <source>
        <dbReference type="Proteomes" id="UP000320176"/>
    </source>
</evidence>
<evidence type="ECO:0000256" key="2">
    <source>
        <dbReference type="SAM" id="Phobius"/>
    </source>
</evidence>
<protein>
    <recommendedName>
        <fullName evidence="3">Squalene cyclase C-terminal domain-containing protein</fullName>
    </recommendedName>
</protein>
<evidence type="ECO:0000256" key="1">
    <source>
        <dbReference type="SAM" id="MobiDB-lite"/>
    </source>
</evidence>